<name>A0A9D6L9G6_UNCEI</name>
<dbReference type="PANTHER" id="PTHR10788">
    <property type="entry name" value="TREHALOSE-6-PHOSPHATE SYNTHASE"/>
    <property type="match status" value="1"/>
</dbReference>
<comment type="similarity">
    <text evidence="1">Belongs to the glycosyltransferase 20 family.</text>
</comment>
<dbReference type="Gene3D" id="3.40.50.2000">
    <property type="entry name" value="Glycogen Phosphorylase B"/>
    <property type="match status" value="2"/>
</dbReference>
<dbReference type="EMBL" id="JACQAY010000066">
    <property type="protein sequence ID" value="MBI3539088.1"/>
    <property type="molecule type" value="Genomic_DNA"/>
</dbReference>
<protein>
    <submittedName>
        <fullName evidence="2">Trehalose-6-phosphate synthase</fullName>
    </submittedName>
</protein>
<evidence type="ECO:0000256" key="1">
    <source>
        <dbReference type="ARBA" id="ARBA00008799"/>
    </source>
</evidence>
<dbReference type="CDD" id="cd03788">
    <property type="entry name" value="GT20_TPS"/>
    <property type="match status" value="1"/>
</dbReference>
<dbReference type="PANTHER" id="PTHR10788:SF106">
    <property type="entry name" value="BCDNA.GH08860"/>
    <property type="match status" value="1"/>
</dbReference>
<accession>A0A9D6L9G6</accession>
<dbReference type="Pfam" id="PF00982">
    <property type="entry name" value="Glyco_transf_20"/>
    <property type="match status" value="1"/>
</dbReference>
<dbReference type="SUPFAM" id="SSF53756">
    <property type="entry name" value="UDP-Glycosyltransferase/glycogen phosphorylase"/>
    <property type="match status" value="1"/>
</dbReference>
<dbReference type="AlphaFoldDB" id="A0A9D6L9G6"/>
<evidence type="ECO:0000313" key="3">
    <source>
        <dbReference type="Proteomes" id="UP000807850"/>
    </source>
</evidence>
<dbReference type="GO" id="GO:0003825">
    <property type="term" value="F:alpha,alpha-trehalose-phosphate synthase (UDP-forming) activity"/>
    <property type="evidence" value="ECO:0007669"/>
    <property type="project" value="TreeGrafter"/>
</dbReference>
<evidence type="ECO:0000313" key="2">
    <source>
        <dbReference type="EMBL" id="MBI3539088.1"/>
    </source>
</evidence>
<comment type="caution">
    <text evidence="2">The sequence shown here is derived from an EMBL/GenBank/DDBJ whole genome shotgun (WGS) entry which is preliminary data.</text>
</comment>
<proteinExistence type="inferred from homology"/>
<organism evidence="2 3">
    <name type="scientific">Eiseniibacteriota bacterium</name>
    <dbReference type="NCBI Taxonomy" id="2212470"/>
    <lineage>
        <taxon>Bacteria</taxon>
        <taxon>Candidatus Eiseniibacteriota</taxon>
    </lineage>
</organism>
<dbReference type="GO" id="GO:0005992">
    <property type="term" value="P:trehalose biosynthetic process"/>
    <property type="evidence" value="ECO:0007669"/>
    <property type="project" value="InterPro"/>
</dbReference>
<dbReference type="Proteomes" id="UP000807850">
    <property type="component" value="Unassembled WGS sequence"/>
</dbReference>
<dbReference type="InterPro" id="IPR001830">
    <property type="entry name" value="Glyco_trans_20"/>
</dbReference>
<reference evidence="2" key="1">
    <citation type="submission" date="2020-07" db="EMBL/GenBank/DDBJ databases">
        <title>Huge and variable diversity of episymbiotic CPR bacteria and DPANN archaea in groundwater ecosystems.</title>
        <authorList>
            <person name="He C.Y."/>
            <person name="Keren R."/>
            <person name="Whittaker M."/>
            <person name="Farag I.F."/>
            <person name="Doudna J."/>
            <person name="Cate J.H.D."/>
            <person name="Banfield J.F."/>
        </authorList>
    </citation>
    <scope>NUCLEOTIDE SEQUENCE</scope>
    <source>
        <strain evidence="2">NC_groundwater_928_Pr1_S-0.2um_72_17</strain>
    </source>
</reference>
<sequence>MVEIPERIRGALSRAATRAQQRDAGPPRTQREDLEVWAREHLRDRRLVVVSNREPYTHVRAGGGMRWVRNAGGLTVALDAVAQAIGGTWIASGSGAADRESVDASDHVACPPDRPRYTLRRLWLSDEDHALYYSGLSNSALWPLCHIVYVRPQFRLDEWERYRDVNKRFADAVIEEVGDRPALVFVQDYHLALVPRYIKERRPDLEVATFWHIPWPNPEVFRIMPWRTELLEGILANDLVGFHTRAHALNFLESVAAEIEARVDRERLAVDRAARRTWVRHFPISVPADEFALMAESRDAARGEAALREELGLDGCRVALGVDRLDYTKGIPERLEALERLFEKYPEWVGKLCFVQIGVPSRIELREYRAVLTRTRTLARRIERRFPRPGGPTVHLIVGNLDVKHLMPYYRMADLCAVTSLHDGMNLVAKEYLAASPDNEGALLLSPFTGAARELERAWIASPYDREGMADAWHAALTEPAEARRERMRALRETVLRRNIFDWAIEVLDTTQSLTLQTPAVETGGVPGQ</sequence>
<gene>
    <name evidence="2" type="ORF">HY076_02300</name>
</gene>